<keyword evidence="3" id="KW-1185">Reference proteome</keyword>
<keyword evidence="2" id="KW-0560">Oxidoreductase</keyword>
<dbReference type="Proteomes" id="UP000199643">
    <property type="component" value="Unassembled WGS sequence"/>
</dbReference>
<dbReference type="Gene3D" id="3.20.20.30">
    <property type="entry name" value="Luciferase-like domain"/>
    <property type="match status" value="1"/>
</dbReference>
<dbReference type="GO" id="GO:0005829">
    <property type="term" value="C:cytosol"/>
    <property type="evidence" value="ECO:0007669"/>
    <property type="project" value="TreeGrafter"/>
</dbReference>
<gene>
    <name evidence="2" type="ORF">SAMN05421827_12510</name>
</gene>
<dbReference type="EMBL" id="FNCH01000025">
    <property type="protein sequence ID" value="SDH45256.1"/>
    <property type="molecule type" value="Genomic_DNA"/>
</dbReference>
<dbReference type="Pfam" id="PF00296">
    <property type="entry name" value="Bac_luciferase"/>
    <property type="match status" value="1"/>
</dbReference>
<keyword evidence="2" id="KW-0503">Monooxygenase</keyword>
<name>A0A1G8CIK4_9SPHI</name>
<dbReference type="AlphaFoldDB" id="A0A1G8CIK4"/>
<evidence type="ECO:0000259" key="1">
    <source>
        <dbReference type="Pfam" id="PF00296"/>
    </source>
</evidence>
<sequence>MSKNKITLGLLEFGLSSYTDNPVLVLENVIRYCDIADELGFNRFWLTEHHNLYRNSPWSSPEFLLPILLNRTERIKIGSGGVLISYQSPYRLALNFKLLANIFPNRVELGFANSHPKEHIRKLLVPDRDSNIIKDHFINITEVSKFYNDEVNILVDDSIFLPPFKGVTPDLFLLGSSFQNLEKAVELKLNFCRSIAKDEDMANKQWDLINHYMENFKLAHGITPNISIMVGFLCTKSHQRAVKIHSKIDVESIYLDIIGSPSFIYDEIQKISEMTGVSNFVLKDLSNDFKIKFKATELIAKEFSL</sequence>
<dbReference type="GO" id="GO:0004497">
    <property type="term" value="F:monooxygenase activity"/>
    <property type="evidence" value="ECO:0007669"/>
    <property type="project" value="UniProtKB-KW"/>
</dbReference>
<proteinExistence type="predicted"/>
<feature type="domain" description="Luciferase-like" evidence="1">
    <location>
        <begin position="23"/>
        <end position="121"/>
    </location>
</feature>
<dbReference type="InterPro" id="IPR050766">
    <property type="entry name" value="Bact_Lucif_Oxidored"/>
</dbReference>
<dbReference type="PANTHER" id="PTHR30137">
    <property type="entry name" value="LUCIFERASE-LIKE MONOOXYGENASE"/>
    <property type="match status" value="1"/>
</dbReference>
<evidence type="ECO:0000313" key="3">
    <source>
        <dbReference type="Proteomes" id="UP000199643"/>
    </source>
</evidence>
<accession>A0A1G8CIK4</accession>
<dbReference type="InterPro" id="IPR036661">
    <property type="entry name" value="Luciferase-like_sf"/>
</dbReference>
<dbReference type="PANTHER" id="PTHR30137:SF6">
    <property type="entry name" value="LUCIFERASE-LIKE MONOOXYGENASE"/>
    <property type="match status" value="1"/>
</dbReference>
<protein>
    <submittedName>
        <fullName evidence="2">Flavin-dependent oxidoreductase, luciferase family (Includes alkanesulfonate monooxygenase SsuD and methylene tetrahydromethanopterin reductase)</fullName>
    </submittedName>
</protein>
<dbReference type="SUPFAM" id="SSF51679">
    <property type="entry name" value="Bacterial luciferase-like"/>
    <property type="match status" value="1"/>
</dbReference>
<reference evidence="3" key="1">
    <citation type="submission" date="2016-10" db="EMBL/GenBank/DDBJ databases">
        <authorList>
            <person name="Varghese N."/>
            <person name="Submissions S."/>
        </authorList>
    </citation>
    <scope>NUCLEOTIDE SEQUENCE [LARGE SCALE GENOMIC DNA]</scope>
    <source>
        <strain evidence="3">DSM 17933</strain>
    </source>
</reference>
<organism evidence="2 3">
    <name type="scientific">Pedobacter terrae</name>
    <dbReference type="NCBI Taxonomy" id="405671"/>
    <lineage>
        <taxon>Bacteria</taxon>
        <taxon>Pseudomonadati</taxon>
        <taxon>Bacteroidota</taxon>
        <taxon>Sphingobacteriia</taxon>
        <taxon>Sphingobacteriales</taxon>
        <taxon>Sphingobacteriaceae</taxon>
        <taxon>Pedobacter</taxon>
    </lineage>
</organism>
<dbReference type="OrthoDB" id="9780518at2"/>
<dbReference type="GO" id="GO:0016705">
    <property type="term" value="F:oxidoreductase activity, acting on paired donors, with incorporation or reduction of molecular oxygen"/>
    <property type="evidence" value="ECO:0007669"/>
    <property type="project" value="InterPro"/>
</dbReference>
<dbReference type="RefSeq" id="WP_090503734.1">
    <property type="nucleotide sequence ID" value="NZ_FNCH01000025.1"/>
</dbReference>
<dbReference type="STRING" id="405671.SAMN05421827_12510"/>
<evidence type="ECO:0000313" key="2">
    <source>
        <dbReference type="EMBL" id="SDH45256.1"/>
    </source>
</evidence>
<dbReference type="InterPro" id="IPR011251">
    <property type="entry name" value="Luciferase-like_dom"/>
</dbReference>